<organism evidence="1 2">
    <name type="scientific">Bacteroides salyersiae</name>
    <dbReference type="NCBI Taxonomy" id="291644"/>
    <lineage>
        <taxon>Bacteria</taxon>
        <taxon>Pseudomonadati</taxon>
        <taxon>Bacteroidota</taxon>
        <taxon>Bacteroidia</taxon>
        <taxon>Bacteroidales</taxon>
        <taxon>Bacteroidaceae</taxon>
        <taxon>Bacteroides</taxon>
    </lineage>
</organism>
<name>A0A7J4XMS4_9BACE</name>
<dbReference type="EMBL" id="VWMK01000002">
    <property type="protein sequence ID" value="KAA3769339.1"/>
    <property type="molecule type" value="Genomic_DNA"/>
</dbReference>
<accession>A0A7J4XMS4</accession>
<proteinExistence type="predicted"/>
<dbReference type="Proteomes" id="UP000422221">
    <property type="component" value="Unassembled WGS sequence"/>
</dbReference>
<dbReference type="RefSeq" id="WP_007479922.1">
    <property type="nucleotide sequence ID" value="NZ_CAXSTI010000010.1"/>
</dbReference>
<dbReference type="GeneID" id="93114753"/>
<gene>
    <name evidence="1" type="ORF">F3F73_02645</name>
</gene>
<comment type="caution">
    <text evidence="1">The sequence shown here is derived from an EMBL/GenBank/DDBJ whole genome shotgun (WGS) entry which is preliminary data.</text>
</comment>
<reference evidence="1 2" key="1">
    <citation type="journal article" date="2019" name="Nat. Med.">
        <title>A library of human gut bacterial isolates paired with longitudinal multiomics data enables mechanistic microbiome research.</title>
        <authorList>
            <person name="Poyet M."/>
            <person name="Groussin M."/>
            <person name="Gibbons S.M."/>
            <person name="Avila-Pacheco J."/>
            <person name="Jiang X."/>
            <person name="Kearney S.M."/>
            <person name="Perrotta A.R."/>
            <person name="Berdy B."/>
            <person name="Zhao S."/>
            <person name="Lieberman T.D."/>
            <person name="Swanson P.K."/>
            <person name="Smith M."/>
            <person name="Roesemann S."/>
            <person name="Alexander J.E."/>
            <person name="Rich S.A."/>
            <person name="Livny J."/>
            <person name="Vlamakis H."/>
            <person name="Clish C."/>
            <person name="Bullock K."/>
            <person name="Deik A."/>
            <person name="Scott J."/>
            <person name="Pierce K.A."/>
            <person name="Xavier R.J."/>
            <person name="Alm E.J."/>
        </authorList>
    </citation>
    <scope>NUCLEOTIDE SEQUENCE [LARGE SCALE GENOMIC DNA]</scope>
    <source>
        <strain evidence="1 2">BIOML-A10</strain>
    </source>
</reference>
<sequence>MKFLSNVLLIYLAVPVWLSGIANAQTINIYDEYKAGRRIIKEIITDNNLEKTLTGYAYGGYFIGQSLFLIIKEGDSSFEVYQGEKDKGILNTYKFDLTDKRLSSLFAWTKHDKVTYNIQTSEYSAIYYYFALYDKSHNEKLEFNISTMTAYKKAQKSRKFRKLLPFTKEQQKLIWKLTSHF</sequence>
<dbReference type="AlphaFoldDB" id="A0A7J4XMS4"/>
<protein>
    <submittedName>
        <fullName evidence="1">Uncharacterized protein</fullName>
    </submittedName>
</protein>
<evidence type="ECO:0000313" key="2">
    <source>
        <dbReference type="Proteomes" id="UP000422221"/>
    </source>
</evidence>
<evidence type="ECO:0000313" key="1">
    <source>
        <dbReference type="EMBL" id="KAA3769339.1"/>
    </source>
</evidence>